<sequence>MYCCSSHHERSNLAIIAKDLGTITPEIEELRDEFEFPGIKVLPMAFGHDPKATTTVPISMVPMVWSIPPSTPTIRR</sequence>
<comment type="catalytic activity">
    <reaction evidence="1">
        <text>Transfers a segment of a (1-&gt;4)-alpha-D-glucan to a new position in an acceptor, which may be glucose or a (1-&gt;4)-alpha-D-glucan.</text>
        <dbReference type="EC" id="2.4.1.25"/>
    </reaction>
</comment>
<gene>
    <name evidence="10" type="ORF">PPG34_05330</name>
</gene>
<evidence type="ECO:0000256" key="5">
    <source>
        <dbReference type="ARBA" id="ARBA00022676"/>
    </source>
</evidence>
<evidence type="ECO:0000256" key="1">
    <source>
        <dbReference type="ARBA" id="ARBA00000439"/>
    </source>
</evidence>
<organism evidence="10 11">
    <name type="scientific">Candidatus Nitronereus thalassa</name>
    <dbReference type="NCBI Taxonomy" id="3020898"/>
    <lineage>
        <taxon>Bacteria</taxon>
        <taxon>Pseudomonadati</taxon>
        <taxon>Nitrospirota</taxon>
        <taxon>Nitrospiria</taxon>
        <taxon>Nitrospirales</taxon>
        <taxon>Nitrospiraceae</taxon>
        <taxon>Candidatus Nitronereus</taxon>
    </lineage>
</organism>
<evidence type="ECO:0000256" key="4">
    <source>
        <dbReference type="ARBA" id="ARBA00020295"/>
    </source>
</evidence>
<dbReference type="Proteomes" id="UP001250932">
    <property type="component" value="Unassembled WGS sequence"/>
</dbReference>
<evidence type="ECO:0000313" key="10">
    <source>
        <dbReference type="EMBL" id="MDT7041764.1"/>
    </source>
</evidence>
<name>A0ABU3K5S6_9BACT</name>
<keyword evidence="5 10" id="KW-0328">Glycosyltransferase</keyword>
<dbReference type="EMBL" id="JAQOUE010000001">
    <property type="protein sequence ID" value="MDT7041764.1"/>
    <property type="molecule type" value="Genomic_DNA"/>
</dbReference>
<reference evidence="10 11" key="1">
    <citation type="journal article" date="2023" name="ISME J.">
        <title>Cultivation and genomic characterization of novel and ubiquitous marine nitrite-oxidizing bacteria from the Nitrospirales.</title>
        <authorList>
            <person name="Mueller A.J."/>
            <person name="Daebeler A."/>
            <person name="Herbold C.W."/>
            <person name="Kirkegaard R.H."/>
            <person name="Daims H."/>
        </authorList>
    </citation>
    <scope>NUCLEOTIDE SEQUENCE [LARGE SCALE GENOMIC DNA]</scope>
    <source>
        <strain evidence="10 11">EB</strain>
    </source>
</reference>
<dbReference type="Gene3D" id="3.20.20.80">
    <property type="entry name" value="Glycosidases"/>
    <property type="match status" value="1"/>
</dbReference>
<keyword evidence="11" id="KW-1185">Reference proteome</keyword>
<comment type="similarity">
    <text evidence="2">Belongs to the disproportionating enzyme family.</text>
</comment>
<dbReference type="GO" id="GO:0004134">
    <property type="term" value="F:4-alpha-glucanotransferase activity"/>
    <property type="evidence" value="ECO:0007669"/>
    <property type="project" value="UniProtKB-EC"/>
</dbReference>
<dbReference type="SUPFAM" id="SSF51445">
    <property type="entry name" value="(Trans)glycosidases"/>
    <property type="match status" value="1"/>
</dbReference>
<evidence type="ECO:0000256" key="8">
    <source>
        <dbReference type="ARBA" id="ARBA00031423"/>
    </source>
</evidence>
<keyword evidence="7" id="KW-0119">Carbohydrate metabolism</keyword>
<evidence type="ECO:0000256" key="7">
    <source>
        <dbReference type="ARBA" id="ARBA00023277"/>
    </source>
</evidence>
<dbReference type="InterPro" id="IPR003385">
    <property type="entry name" value="Glyco_hydro_77"/>
</dbReference>
<accession>A0ABU3K5S6</accession>
<evidence type="ECO:0000256" key="9">
    <source>
        <dbReference type="ARBA" id="ARBA00031501"/>
    </source>
</evidence>
<keyword evidence="6 10" id="KW-0808">Transferase</keyword>
<evidence type="ECO:0000256" key="6">
    <source>
        <dbReference type="ARBA" id="ARBA00022679"/>
    </source>
</evidence>
<protein>
    <recommendedName>
        <fullName evidence="4">4-alpha-glucanotransferase</fullName>
        <ecNumber evidence="3">2.4.1.25</ecNumber>
    </recommendedName>
    <alternativeName>
        <fullName evidence="8">Amylomaltase</fullName>
    </alternativeName>
    <alternativeName>
        <fullName evidence="9">Disproportionating enzyme</fullName>
    </alternativeName>
</protein>
<dbReference type="Pfam" id="PF02446">
    <property type="entry name" value="Glyco_hydro_77"/>
    <property type="match status" value="1"/>
</dbReference>
<comment type="caution">
    <text evidence="10">The sequence shown here is derived from an EMBL/GenBank/DDBJ whole genome shotgun (WGS) entry which is preliminary data.</text>
</comment>
<dbReference type="EC" id="2.4.1.25" evidence="3"/>
<evidence type="ECO:0000256" key="2">
    <source>
        <dbReference type="ARBA" id="ARBA00005684"/>
    </source>
</evidence>
<evidence type="ECO:0000313" key="11">
    <source>
        <dbReference type="Proteomes" id="UP001250932"/>
    </source>
</evidence>
<evidence type="ECO:0000256" key="3">
    <source>
        <dbReference type="ARBA" id="ARBA00012560"/>
    </source>
</evidence>
<dbReference type="InterPro" id="IPR017853">
    <property type="entry name" value="GH"/>
</dbReference>
<proteinExistence type="inferred from homology"/>